<dbReference type="Proteomes" id="UP001269819">
    <property type="component" value="Unassembled WGS sequence"/>
</dbReference>
<keyword evidence="4" id="KW-0472">Membrane</keyword>
<dbReference type="InterPro" id="IPR011006">
    <property type="entry name" value="CheY-like_superfamily"/>
</dbReference>
<sequence length="250" mass="27914">MSRGRALIVEDSATARIILTRLLERADVAAIGVATAEAALPLLKQDVFNVVFMDHLLPGMNGLQALAEIKRHPQTRDIPVFMYTSQSAERYLQEAKALGASGVIRKQVDRRQLMHALDTIFARQDALPVTADPVAAQEPALTIPMPDGSTHSWSGRLATLEVAYEETDDALAQLRRAMLSLELRHQQQIQQLQRRHRRLALYGSLAFVLVLVLSFWHYQALTDLGQRLDSQVALIHRILGGVLEWMNGAR</sequence>
<dbReference type="PANTHER" id="PTHR44591">
    <property type="entry name" value="STRESS RESPONSE REGULATOR PROTEIN 1"/>
    <property type="match status" value="1"/>
</dbReference>
<organism evidence="6 7">
    <name type="scientific">Marinobacter xestospongiae</name>
    <dbReference type="NCBI Taxonomy" id="994319"/>
    <lineage>
        <taxon>Bacteria</taxon>
        <taxon>Pseudomonadati</taxon>
        <taxon>Pseudomonadota</taxon>
        <taxon>Gammaproteobacteria</taxon>
        <taxon>Pseudomonadales</taxon>
        <taxon>Marinobacteraceae</taxon>
        <taxon>Marinobacter</taxon>
    </lineage>
</organism>
<dbReference type="SUPFAM" id="SSF52172">
    <property type="entry name" value="CheY-like"/>
    <property type="match status" value="1"/>
</dbReference>
<evidence type="ECO:0000256" key="3">
    <source>
        <dbReference type="SAM" id="Coils"/>
    </source>
</evidence>
<keyword evidence="4" id="KW-0812">Transmembrane</keyword>
<dbReference type="RefSeq" id="WP_316974819.1">
    <property type="nucleotide sequence ID" value="NZ_JAWIIJ010000014.1"/>
</dbReference>
<dbReference type="InterPro" id="IPR001789">
    <property type="entry name" value="Sig_transdc_resp-reg_receiver"/>
</dbReference>
<evidence type="ECO:0000256" key="2">
    <source>
        <dbReference type="PROSITE-ProRule" id="PRU00169"/>
    </source>
</evidence>
<gene>
    <name evidence="6" type="ORF">RYS15_17080</name>
</gene>
<proteinExistence type="predicted"/>
<dbReference type="InterPro" id="IPR050595">
    <property type="entry name" value="Bact_response_regulator"/>
</dbReference>
<keyword evidence="4" id="KW-1133">Transmembrane helix</keyword>
<dbReference type="PROSITE" id="PS50110">
    <property type="entry name" value="RESPONSE_REGULATORY"/>
    <property type="match status" value="1"/>
</dbReference>
<dbReference type="PANTHER" id="PTHR44591:SF23">
    <property type="entry name" value="CHEY SUBFAMILY"/>
    <property type="match status" value="1"/>
</dbReference>
<dbReference type="CDD" id="cd00156">
    <property type="entry name" value="REC"/>
    <property type="match status" value="1"/>
</dbReference>
<accession>A0ABU3W2M0</accession>
<feature type="modified residue" description="4-aspartylphosphate" evidence="2">
    <location>
        <position position="54"/>
    </location>
</feature>
<keyword evidence="7" id="KW-1185">Reference proteome</keyword>
<evidence type="ECO:0000313" key="7">
    <source>
        <dbReference type="Proteomes" id="UP001269819"/>
    </source>
</evidence>
<evidence type="ECO:0000259" key="5">
    <source>
        <dbReference type="PROSITE" id="PS50110"/>
    </source>
</evidence>
<dbReference type="Pfam" id="PF00072">
    <property type="entry name" value="Response_reg"/>
    <property type="match status" value="1"/>
</dbReference>
<evidence type="ECO:0000313" key="6">
    <source>
        <dbReference type="EMBL" id="MDV2080402.1"/>
    </source>
</evidence>
<keyword evidence="3" id="KW-0175">Coiled coil</keyword>
<feature type="transmembrane region" description="Helical" evidence="4">
    <location>
        <begin position="199"/>
        <end position="218"/>
    </location>
</feature>
<feature type="coiled-coil region" evidence="3">
    <location>
        <begin position="157"/>
        <end position="191"/>
    </location>
</feature>
<reference evidence="6 7" key="1">
    <citation type="submission" date="2023-10" db="EMBL/GenBank/DDBJ databases">
        <title>Characteristics and mechanism of a salt-tolerant marine origin heterotrophic nitrifying- aerobic denitrifying bacteria Marinobacter xestospongiae HN1.</title>
        <authorList>
            <person name="Qi R."/>
        </authorList>
    </citation>
    <scope>NUCLEOTIDE SEQUENCE [LARGE SCALE GENOMIC DNA]</scope>
    <source>
        <strain evidence="6 7">HN1</strain>
    </source>
</reference>
<evidence type="ECO:0000256" key="4">
    <source>
        <dbReference type="SAM" id="Phobius"/>
    </source>
</evidence>
<dbReference type="SMART" id="SM00448">
    <property type="entry name" value="REC"/>
    <property type="match status" value="1"/>
</dbReference>
<evidence type="ECO:0000256" key="1">
    <source>
        <dbReference type="ARBA" id="ARBA00022553"/>
    </source>
</evidence>
<comment type="caution">
    <text evidence="6">The sequence shown here is derived from an EMBL/GenBank/DDBJ whole genome shotgun (WGS) entry which is preliminary data.</text>
</comment>
<dbReference type="EMBL" id="JAWIIJ010000014">
    <property type="protein sequence ID" value="MDV2080402.1"/>
    <property type="molecule type" value="Genomic_DNA"/>
</dbReference>
<dbReference type="Gene3D" id="3.40.50.2300">
    <property type="match status" value="1"/>
</dbReference>
<protein>
    <submittedName>
        <fullName evidence="6">Response regulator</fullName>
    </submittedName>
</protein>
<feature type="domain" description="Response regulatory" evidence="5">
    <location>
        <begin position="5"/>
        <end position="121"/>
    </location>
</feature>
<keyword evidence="1 2" id="KW-0597">Phosphoprotein</keyword>
<name>A0ABU3W2M0_9GAMM</name>